<reference evidence="2" key="1">
    <citation type="journal article" date="2011" name="Proc. Natl. Acad. Sci. U.S.A.">
        <title>Genomic insights into the physiology and ecology of the marine filamentous cyanobacterium Lyngbya majuscula.</title>
        <authorList>
            <person name="Jones A.C."/>
            <person name="Monroe E.A."/>
            <person name="Podell S."/>
            <person name="Hess W.R."/>
            <person name="Klages S."/>
            <person name="Esquenazi E."/>
            <person name="Niessen S."/>
            <person name="Hoover H."/>
            <person name="Rothmann M."/>
            <person name="Lasken R.S."/>
            <person name="Yates J.R.III."/>
            <person name="Reinhardt R."/>
            <person name="Kube M."/>
            <person name="Burkart M.D."/>
            <person name="Allen E.E."/>
            <person name="Dorrestein P.C."/>
            <person name="Gerwick W.H."/>
            <person name="Gerwick L."/>
        </authorList>
    </citation>
    <scope>NUCLEOTIDE SEQUENCE [LARGE SCALE GENOMIC DNA]</scope>
    <source>
        <strain evidence="2">3L</strain>
    </source>
</reference>
<dbReference type="AlphaFoldDB" id="F4XU18"/>
<proteinExistence type="predicted"/>
<dbReference type="EMBL" id="GL890930">
    <property type="protein sequence ID" value="EGJ31994.1"/>
    <property type="molecule type" value="Genomic_DNA"/>
</dbReference>
<gene>
    <name evidence="1" type="ORF">LYNGBM3L_31690</name>
</gene>
<evidence type="ECO:0000313" key="2">
    <source>
        <dbReference type="Proteomes" id="UP000003959"/>
    </source>
</evidence>
<sequence length="79" mass="8978">MANPSWPICQEIPILHIDGFFLPLTKGSTRLGYKSKHSAISGQLSANQRQLVNKVMGWYRWFKIPARFANLTPCSERAC</sequence>
<keyword evidence="2" id="KW-1185">Reference proteome</keyword>
<accession>F4XU18</accession>
<organism evidence="1 2">
    <name type="scientific">Moorena producens 3L</name>
    <dbReference type="NCBI Taxonomy" id="489825"/>
    <lineage>
        <taxon>Bacteria</taxon>
        <taxon>Bacillati</taxon>
        <taxon>Cyanobacteriota</taxon>
        <taxon>Cyanophyceae</taxon>
        <taxon>Coleofasciculales</taxon>
        <taxon>Coleofasciculaceae</taxon>
        <taxon>Moorena</taxon>
    </lineage>
</organism>
<protein>
    <submittedName>
        <fullName evidence="1">Uncharacterized protein</fullName>
    </submittedName>
</protein>
<dbReference type="HOGENOM" id="CLU_2602160_0_0_3"/>
<evidence type="ECO:0000313" key="1">
    <source>
        <dbReference type="EMBL" id="EGJ31994.1"/>
    </source>
</evidence>
<name>F4XU18_9CYAN</name>
<dbReference type="Proteomes" id="UP000003959">
    <property type="component" value="Unassembled WGS sequence"/>
</dbReference>